<accession>A0A5Q6S312</accession>
<dbReference type="OrthoDB" id="8595425at2"/>
<dbReference type="Pfam" id="PF13788">
    <property type="entry name" value="DUF4180"/>
    <property type="match status" value="1"/>
</dbReference>
<evidence type="ECO:0000313" key="3">
    <source>
        <dbReference type="Proteomes" id="UP000307768"/>
    </source>
</evidence>
<protein>
    <submittedName>
        <fullName evidence="2">DUF4180 domain-containing protein</fullName>
    </submittedName>
</protein>
<reference evidence="2 3" key="1">
    <citation type="submission" date="2019-09" db="EMBL/GenBank/DDBJ databases">
        <title>Mumia zhuanghuii sp. nov. isolated from the intestinal contents of plateau pika (Ochotona curzoniae) in the Qinghai-Tibet plateau of China.</title>
        <authorList>
            <person name="Tian Z."/>
        </authorList>
    </citation>
    <scope>NUCLEOTIDE SEQUENCE [LARGE SCALE GENOMIC DNA]</scope>
    <source>
        <strain evidence="3">350</strain>
    </source>
</reference>
<comment type="caution">
    <text evidence="2">The sequence shown here is derived from an EMBL/GenBank/DDBJ whole genome shotgun (WGS) entry which is preliminary data.</text>
</comment>
<evidence type="ECO:0000313" key="2">
    <source>
        <dbReference type="EMBL" id="KAA1424763.1"/>
    </source>
</evidence>
<organism evidence="2 3">
    <name type="scientific">Mumia zhuanghuii</name>
    <dbReference type="NCBI Taxonomy" id="2585211"/>
    <lineage>
        <taxon>Bacteria</taxon>
        <taxon>Bacillati</taxon>
        <taxon>Actinomycetota</taxon>
        <taxon>Actinomycetes</taxon>
        <taxon>Propionibacteriales</taxon>
        <taxon>Nocardioidaceae</taxon>
        <taxon>Mumia</taxon>
    </lineage>
</organism>
<feature type="domain" description="DUF4180" evidence="1">
    <location>
        <begin position="8"/>
        <end position="117"/>
    </location>
</feature>
<dbReference type="InterPro" id="IPR025438">
    <property type="entry name" value="DUF4180"/>
</dbReference>
<dbReference type="AlphaFoldDB" id="A0A5Q6S312"/>
<proteinExistence type="predicted"/>
<dbReference type="Proteomes" id="UP000307768">
    <property type="component" value="Unassembled WGS sequence"/>
</dbReference>
<sequence length="124" mass="13307">MRIDQYGSVRVLFLDAEGPLIATPSDGSQLVGDVFSHEAQMVAVPVSRLDPSFFQLRSGLAGEILQKLVNYRIQLAVVGDISAYVEDSDALRDLVRESNQGSQAWFVPDAASLEARLGPASASA</sequence>
<name>A0A5Q6S312_9ACTN</name>
<dbReference type="RefSeq" id="WP_149767864.1">
    <property type="nucleotide sequence ID" value="NZ_VDFQ02000001.1"/>
</dbReference>
<dbReference type="EMBL" id="VDFQ02000001">
    <property type="protein sequence ID" value="KAA1424763.1"/>
    <property type="molecule type" value="Genomic_DNA"/>
</dbReference>
<evidence type="ECO:0000259" key="1">
    <source>
        <dbReference type="Pfam" id="PF13788"/>
    </source>
</evidence>
<gene>
    <name evidence="2" type="ORF">FE697_002265</name>
</gene>